<keyword evidence="2" id="KW-1185">Reference proteome</keyword>
<dbReference type="Proteomes" id="UP000631114">
    <property type="component" value="Unassembled WGS sequence"/>
</dbReference>
<dbReference type="Gene3D" id="3.80.10.10">
    <property type="entry name" value="Ribonuclease Inhibitor"/>
    <property type="match status" value="1"/>
</dbReference>
<proteinExistence type="predicted"/>
<organism evidence="1 2">
    <name type="scientific">Coptis chinensis</name>
    <dbReference type="NCBI Taxonomy" id="261450"/>
    <lineage>
        <taxon>Eukaryota</taxon>
        <taxon>Viridiplantae</taxon>
        <taxon>Streptophyta</taxon>
        <taxon>Embryophyta</taxon>
        <taxon>Tracheophyta</taxon>
        <taxon>Spermatophyta</taxon>
        <taxon>Magnoliopsida</taxon>
        <taxon>Ranunculales</taxon>
        <taxon>Ranunculaceae</taxon>
        <taxon>Coptidoideae</taxon>
        <taxon>Coptis</taxon>
    </lineage>
</organism>
<accession>A0A835H339</accession>
<dbReference type="PANTHER" id="PTHR31900:SF30">
    <property type="entry name" value="SUPERFAMILY PROTEIN, PUTATIVE-RELATED"/>
    <property type="match status" value="1"/>
</dbReference>
<dbReference type="InterPro" id="IPR050232">
    <property type="entry name" value="FBL13/AtMIF1-like"/>
</dbReference>
<sequence length="266" mass="29697">MIRDLFISELRVLNISSFSLDDEVFTRMPNSMCSAAKIKSLSFFSVELPEGNSRGELDLSCPCLEVLRLSFCRISHLKHFTISAPLLVSLELYDSDRNAKCNITANSQNLKSLKCKGSFHGDYAFENLSSLVSADIDMTFVGKDKRNDKRLIKVLAGVRNVHSLAIPMRLVKEMMLSLDKGEGLGDASSLDSAFPCLKTVEIKNSIGSTSELKFIAILLERVVNMKKININAKSSMRESKKFTQFRKKLFSLPHVSSDLVISVSWS</sequence>
<dbReference type="AlphaFoldDB" id="A0A835H339"/>
<name>A0A835H339_9MAGN</name>
<reference evidence="1 2" key="1">
    <citation type="submission" date="2020-10" db="EMBL/GenBank/DDBJ databases">
        <title>The Coptis chinensis genome and diversification of protoberbering-type alkaloids.</title>
        <authorList>
            <person name="Wang B."/>
            <person name="Shu S."/>
            <person name="Song C."/>
            <person name="Liu Y."/>
        </authorList>
    </citation>
    <scope>NUCLEOTIDE SEQUENCE [LARGE SCALE GENOMIC DNA]</scope>
    <source>
        <strain evidence="1">HL-2020</strain>
        <tissue evidence="1">Leaf</tissue>
    </source>
</reference>
<dbReference type="PANTHER" id="PTHR31900">
    <property type="entry name" value="F-BOX/RNI SUPERFAMILY PROTEIN-RELATED"/>
    <property type="match status" value="1"/>
</dbReference>
<comment type="caution">
    <text evidence="1">The sequence shown here is derived from an EMBL/GenBank/DDBJ whole genome shotgun (WGS) entry which is preliminary data.</text>
</comment>
<evidence type="ECO:0000313" key="1">
    <source>
        <dbReference type="EMBL" id="KAF9592094.1"/>
    </source>
</evidence>
<gene>
    <name evidence="1" type="ORF">IFM89_011932</name>
</gene>
<protein>
    <submittedName>
        <fullName evidence="1">Uncharacterized protein</fullName>
    </submittedName>
</protein>
<dbReference type="EMBL" id="JADFTS010000008">
    <property type="protein sequence ID" value="KAF9592094.1"/>
    <property type="molecule type" value="Genomic_DNA"/>
</dbReference>
<evidence type="ECO:0000313" key="2">
    <source>
        <dbReference type="Proteomes" id="UP000631114"/>
    </source>
</evidence>
<dbReference type="SUPFAM" id="SSF52047">
    <property type="entry name" value="RNI-like"/>
    <property type="match status" value="1"/>
</dbReference>
<dbReference type="InterPro" id="IPR032675">
    <property type="entry name" value="LRR_dom_sf"/>
</dbReference>